<dbReference type="Proteomes" id="UP000308092">
    <property type="component" value="Unassembled WGS sequence"/>
</dbReference>
<keyword evidence="2" id="KW-1185">Reference proteome</keyword>
<gene>
    <name evidence="1" type="ORF">EYZ11_012289</name>
</gene>
<reference evidence="1 2" key="1">
    <citation type="submission" date="2019-03" db="EMBL/GenBank/DDBJ databases">
        <title>The genome sequence of a newly discovered highly antifungal drug resistant Aspergillus species, Aspergillus tanneri NIH 1004.</title>
        <authorList>
            <person name="Mounaud S."/>
            <person name="Singh I."/>
            <person name="Joardar V."/>
            <person name="Pakala S."/>
            <person name="Pakala S."/>
            <person name="Venepally P."/>
            <person name="Hoover J."/>
            <person name="Nierman W."/>
            <person name="Chung J."/>
            <person name="Losada L."/>
        </authorList>
    </citation>
    <scope>NUCLEOTIDE SEQUENCE [LARGE SCALE GENOMIC DNA]</scope>
    <source>
        <strain evidence="1 2">NIH1004</strain>
    </source>
</reference>
<protein>
    <submittedName>
        <fullName evidence="1">Uncharacterized protein</fullName>
    </submittedName>
</protein>
<comment type="caution">
    <text evidence="1">The sequence shown here is derived from an EMBL/GenBank/DDBJ whole genome shotgun (WGS) entry which is preliminary data.</text>
</comment>
<accession>A0A4S3J2P8</accession>
<evidence type="ECO:0000313" key="2">
    <source>
        <dbReference type="Proteomes" id="UP000308092"/>
    </source>
</evidence>
<sequence length="84" mass="9851">MYCRMLRLTDSHPSTPHRYLYIIAPSDLTIQRLADSHPSTPHRYLYIIAPSDLTIQRLADSHPSTPRRYPSLNFMHYIVVREGE</sequence>
<dbReference type="AlphaFoldDB" id="A0A4S3J2P8"/>
<organism evidence="1 2">
    <name type="scientific">Aspergillus tanneri</name>
    <dbReference type="NCBI Taxonomy" id="1220188"/>
    <lineage>
        <taxon>Eukaryota</taxon>
        <taxon>Fungi</taxon>
        <taxon>Dikarya</taxon>
        <taxon>Ascomycota</taxon>
        <taxon>Pezizomycotina</taxon>
        <taxon>Eurotiomycetes</taxon>
        <taxon>Eurotiomycetidae</taxon>
        <taxon>Eurotiales</taxon>
        <taxon>Aspergillaceae</taxon>
        <taxon>Aspergillus</taxon>
        <taxon>Aspergillus subgen. Circumdati</taxon>
    </lineage>
</organism>
<dbReference type="VEuPathDB" id="FungiDB:EYZ11_012289"/>
<proteinExistence type="predicted"/>
<dbReference type="EMBL" id="SOSA01000893">
    <property type="protein sequence ID" value="THC88257.1"/>
    <property type="molecule type" value="Genomic_DNA"/>
</dbReference>
<evidence type="ECO:0000313" key="1">
    <source>
        <dbReference type="EMBL" id="THC88257.1"/>
    </source>
</evidence>
<name>A0A4S3J2P8_9EURO</name>